<dbReference type="EMBL" id="JAWIZZ010000024">
    <property type="protein sequence ID" value="KAK5781891.1"/>
    <property type="molecule type" value="Genomic_DNA"/>
</dbReference>
<evidence type="ECO:0000256" key="3">
    <source>
        <dbReference type="ARBA" id="ARBA00022989"/>
    </source>
</evidence>
<evidence type="ECO:0000256" key="5">
    <source>
        <dbReference type="ARBA" id="ARBA00023136"/>
    </source>
</evidence>
<evidence type="ECO:0000256" key="6">
    <source>
        <dbReference type="SAM" id="Coils"/>
    </source>
</evidence>
<evidence type="ECO:0000313" key="8">
    <source>
        <dbReference type="Proteomes" id="UP001306508"/>
    </source>
</evidence>
<keyword evidence="4" id="KW-0496">Mitochondrion</keyword>
<keyword evidence="5" id="KW-0472">Membrane</keyword>
<evidence type="ECO:0000256" key="1">
    <source>
        <dbReference type="ARBA" id="ARBA00004225"/>
    </source>
</evidence>
<reference evidence="8" key="1">
    <citation type="submission" date="2023-07" db="EMBL/GenBank/DDBJ databases">
        <title>A draft genome of Kazachstania heterogenica Y-27499.</title>
        <authorList>
            <person name="Donic C."/>
            <person name="Kralova J.S."/>
            <person name="Fidel L."/>
            <person name="Ben-Dor S."/>
            <person name="Jung S."/>
        </authorList>
    </citation>
    <scope>NUCLEOTIDE SEQUENCE [LARGE SCALE GENOMIC DNA]</scope>
    <source>
        <strain evidence="8">Y27499</strain>
    </source>
</reference>
<keyword evidence="2" id="KW-0812">Transmembrane</keyword>
<gene>
    <name evidence="7" type="ORF">RI543_000665</name>
</gene>
<evidence type="ECO:0000256" key="2">
    <source>
        <dbReference type="ARBA" id="ARBA00022692"/>
    </source>
</evidence>
<name>A0AAN7ZYW8_9SACH</name>
<dbReference type="InterPro" id="IPR013946">
    <property type="entry name" value="NCA2-like"/>
</dbReference>
<comment type="caution">
    <text evidence="7">The sequence shown here is derived from an EMBL/GenBank/DDBJ whole genome shotgun (WGS) entry which is preliminary data.</text>
</comment>
<keyword evidence="6" id="KW-0175">Coiled coil</keyword>
<evidence type="ECO:0008006" key="9">
    <source>
        <dbReference type="Google" id="ProtNLM"/>
    </source>
</evidence>
<proteinExistence type="predicted"/>
<organism evidence="7 8">
    <name type="scientific">Arxiozyma heterogenica</name>
    <dbReference type="NCBI Taxonomy" id="278026"/>
    <lineage>
        <taxon>Eukaryota</taxon>
        <taxon>Fungi</taxon>
        <taxon>Dikarya</taxon>
        <taxon>Ascomycota</taxon>
        <taxon>Saccharomycotina</taxon>
        <taxon>Saccharomycetes</taxon>
        <taxon>Saccharomycetales</taxon>
        <taxon>Saccharomycetaceae</taxon>
        <taxon>Arxiozyma</taxon>
    </lineage>
</organism>
<accession>A0AAN7ZYW8</accession>
<comment type="subcellular location">
    <subcellularLocation>
        <location evidence="1">Mitochondrion membrane</location>
        <topology evidence="1">Multi-pass membrane protein</topology>
    </subcellularLocation>
</comment>
<dbReference type="PANTHER" id="PTHR28234:SF1">
    <property type="entry name" value="NUCLEAR CONTROL OF ATPASE PROTEIN 2"/>
    <property type="match status" value="1"/>
</dbReference>
<sequence length="621" mass="73233">MLYDYFIINQISLVNNELSSILEGIDWPLNNEISTDSLSVLQDRLNEIKSIVDNLESHIKNDNQNLKLFKIDYNNHIQNIVLDLTNMANQLNSPIEQNIFDIIIKYITVLCYYSLLNKLLIVLPRDYDDQSYYTTIKLSNLNKFIYLIQTSVSKLFKLCKNNLNQAGFTHLININYNSKFFTKFTLWKPEMMKLFMIQNRQFIGIPKDFIKLNPFKIIKFFIWQQPLHLINNELSSIIDSNSLQLYNQTKKLGYLISLINKGSIDLNRFKSKQLTPNDMMVQNIIHFYQKKDIIPYKKLNFITRYWPIFVTSMIWGPEVIRYCWESRFDLKCFIQKNVIDLINSLIHNWIWLPFKRILATIRHDKSTMIAMVSENTLQSEQDSLIRMIIKFLIDNGVILTEDPSKADTDISNIIINNKAVDNIVKQIEMGQMDQFMTVYENQLSHPVKSIFTGELIRSILIQIQKMKVDGSIAMNGIDKMLKSQELLFGMIALSPSFLLIYSIGSMVNSLIKWGNVWSHEKALRMKIKDSLNNVERLLNYNYITREDSGNETDNYDDSYYFNLGLLVMEISNLYRLGYELLPKKLRLQWRKDILELINNDFTNEMKLNTINRIYHYYGRLF</sequence>
<dbReference type="Pfam" id="PF08637">
    <property type="entry name" value="NCA2"/>
    <property type="match status" value="1"/>
</dbReference>
<dbReference type="GO" id="GO:0005741">
    <property type="term" value="C:mitochondrial outer membrane"/>
    <property type="evidence" value="ECO:0007669"/>
    <property type="project" value="TreeGrafter"/>
</dbReference>
<evidence type="ECO:0000313" key="7">
    <source>
        <dbReference type="EMBL" id="KAK5781891.1"/>
    </source>
</evidence>
<keyword evidence="8" id="KW-1185">Reference proteome</keyword>
<dbReference type="Proteomes" id="UP001306508">
    <property type="component" value="Unassembled WGS sequence"/>
</dbReference>
<keyword evidence="3" id="KW-1133">Transmembrane helix</keyword>
<feature type="coiled-coil region" evidence="6">
    <location>
        <begin position="38"/>
        <end position="65"/>
    </location>
</feature>
<evidence type="ECO:0000256" key="4">
    <source>
        <dbReference type="ARBA" id="ARBA00023128"/>
    </source>
</evidence>
<dbReference type="AlphaFoldDB" id="A0AAN7ZYW8"/>
<protein>
    <recommendedName>
        <fullName evidence="9">Nuclear control of ATPase protein 2</fullName>
    </recommendedName>
</protein>
<dbReference type="PANTHER" id="PTHR28234">
    <property type="entry name" value="NUCLEAR CONTROL OF ATPASE PROTEIN 2"/>
    <property type="match status" value="1"/>
</dbReference>